<name>A0A5Q0TBE8_9VIBR</name>
<dbReference type="PANTHER" id="PTHR43597">
    <property type="entry name" value="SULFUR ACCEPTOR PROTEIN CSDE"/>
    <property type="match status" value="1"/>
</dbReference>
<dbReference type="InterPro" id="IPR003808">
    <property type="entry name" value="Fe-S_metab-assoc_dom"/>
</dbReference>
<dbReference type="SUPFAM" id="SSF82649">
    <property type="entry name" value="SufE/NifU"/>
    <property type="match status" value="1"/>
</dbReference>
<feature type="domain" description="Fe-S metabolism associated" evidence="3">
    <location>
        <begin position="19"/>
        <end position="138"/>
    </location>
</feature>
<sequence>MNFPSHPFGIEITEQHVIKTMQSFTSWEDRYRQVIMWGKLLPKIPPQLKQDNDLVSGCESQVWLLSEFDGEVWHFFADSDARIVRGLISLVLAAFNHKTQQQIDDFDTQRYFEQLGLIEHLSETRGDGLRAIVDNIKSA</sequence>
<organism evidence="4 5">
    <name type="scientific">Vibrio algicola</name>
    <dbReference type="NCBI Taxonomy" id="2662262"/>
    <lineage>
        <taxon>Bacteria</taxon>
        <taxon>Pseudomonadati</taxon>
        <taxon>Pseudomonadota</taxon>
        <taxon>Gammaproteobacteria</taxon>
        <taxon>Vibrionales</taxon>
        <taxon>Vibrionaceae</taxon>
        <taxon>Vibrio</taxon>
    </lineage>
</organism>
<feature type="active site" description="Cysteine persulfide intermediate" evidence="2">
    <location>
        <position position="58"/>
    </location>
</feature>
<accession>A0A5Q0TBE8</accession>
<evidence type="ECO:0000313" key="5">
    <source>
        <dbReference type="Proteomes" id="UP000348942"/>
    </source>
</evidence>
<dbReference type="PANTHER" id="PTHR43597:SF5">
    <property type="entry name" value="SUFE-LIKE PROTEIN 2, CHLOROPLASTIC"/>
    <property type="match status" value="1"/>
</dbReference>
<evidence type="ECO:0000256" key="2">
    <source>
        <dbReference type="PIRSR" id="PIRSR617763-1"/>
    </source>
</evidence>
<proteinExistence type="inferred from homology"/>
<dbReference type="NCBIfam" id="TIGR03391">
    <property type="entry name" value="FeS_syn_CsdE"/>
    <property type="match status" value="1"/>
</dbReference>
<evidence type="ECO:0000259" key="3">
    <source>
        <dbReference type="Pfam" id="PF02657"/>
    </source>
</evidence>
<protein>
    <submittedName>
        <fullName evidence="4">Cysteine desulfurase sulfur acceptor subunit CsdE</fullName>
        <ecNumber evidence="4">2.8.1.7</ecNumber>
    </submittedName>
</protein>
<keyword evidence="5" id="KW-1185">Reference proteome</keyword>
<dbReference type="AlphaFoldDB" id="A0A5Q0TBE8"/>
<gene>
    <name evidence="4" type="primary">csdE</name>
    <name evidence="4" type="ORF">GFB47_03030</name>
</gene>
<dbReference type="RefSeq" id="WP_153446459.1">
    <property type="nucleotide sequence ID" value="NZ_CP045699.1"/>
</dbReference>
<keyword evidence="4" id="KW-0808">Transferase</keyword>
<dbReference type="Proteomes" id="UP000348942">
    <property type="component" value="Chromosome 1"/>
</dbReference>
<reference evidence="4 5" key="1">
    <citation type="submission" date="2019-10" db="EMBL/GenBank/DDBJ databases">
        <title>Vibrio sp. nov., isolated from Coralline algae surface.</title>
        <authorList>
            <person name="Geng Y."/>
            <person name="Zhang X."/>
        </authorList>
    </citation>
    <scope>NUCLEOTIDE SEQUENCE [LARGE SCALE GENOMIC DNA]</scope>
    <source>
        <strain evidence="4 5">SM1977</strain>
    </source>
</reference>
<comment type="similarity">
    <text evidence="1">Belongs to the SufE family.</text>
</comment>
<dbReference type="EC" id="2.8.1.7" evidence="4"/>
<dbReference type="Gene3D" id="3.90.1010.10">
    <property type="match status" value="1"/>
</dbReference>
<dbReference type="GO" id="GO:0031071">
    <property type="term" value="F:cysteine desulfurase activity"/>
    <property type="evidence" value="ECO:0007669"/>
    <property type="project" value="UniProtKB-EC"/>
</dbReference>
<dbReference type="InterPro" id="IPR017763">
    <property type="entry name" value="Cysteine_desulfurase_CsdE"/>
</dbReference>
<evidence type="ECO:0000256" key="1">
    <source>
        <dbReference type="ARBA" id="ARBA00010282"/>
    </source>
</evidence>
<dbReference type="Pfam" id="PF02657">
    <property type="entry name" value="SufE"/>
    <property type="match status" value="1"/>
</dbReference>
<evidence type="ECO:0000313" key="4">
    <source>
        <dbReference type="EMBL" id="QGA64482.1"/>
    </source>
</evidence>
<dbReference type="EMBL" id="CP045699">
    <property type="protein sequence ID" value="QGA64482.1"/>
    <property type="molecule type" value="Genomic_DNA"/>
</dbReference>